<protein>
    <recommendedName>
        <fullName evidence="3">Ankyrin repeat-containing domain protein</fullName>
    </recommendedName>
</protein>
<keyword evidence="2" id="KW-1185">Reference proteome</keyword>
<accession>A0A5J5EMR8</accession>
<evidence type="ECO:0008006" key="3">
    <source>
        <dbReference type="Google" id="ProtNLM"/>
    </source>
</evidence>
<proteinExistence type="predicted"/>
<evidence type="ECO:0000313" key="1">
    <source>
        <dbReference type="EMBL" id="KAA8896336.1"/>
    </source>
</evidence>
<dbReference type="InParanoid" id="A0A5J5EMR8"/>
<evidence type="ECO:0000313" key="2">
    <source>
        <dbReference type="Proteomes" id="UP000326924"/>
    </source>
</evidence>
<gene>
    <name evidence="1" type="ORF">FN846DRAFT_965276</name>
</gene>
<dbReference type="Proteomes" id="UP000326924">
    <property type="component" value="Unassembled WGS sequence"/>
</dbReference>
<name>A0A5J5EMR8_9PEZI</name>
<sequence length="382" mass="43291">MAVCSTDCLWLIDSLTRARTRPSRFLSLPLEIHMECAAQMAGQENITMFLACAYFPDVASQYFRELGRPERKRHLPGIDPDKSVLLWAYLLLSMADFRHVISLLPPRAFEPPTSSYSGAILPLLPPLGDNESMGWAEVDRRLIGWVSVCGKTSYNGTGAICLAAAQGNIEALRVLLKHWQWTVKCAAAPLRWACLYGQERTVRLLLSDMAKHLETEQLTQMLLDKCENDNESAFTPVQCLVYLMHEPAFTATGARILTRIWGKVRKFSYPMEEIEQAKKGAIVALCYIAATPSNWNGTGLKEVDAICYTLQPLPRDPHFFQLKMLETLARSRGKQRIRLMRIARTWLSVNRASKEALDMARRFGQQEVVALVQEFQREPVEE</sequence>
<dbReference type="Gene3D" id="1.25.40.20">
    <property type="entry name" value="Ankyrin repeat-containing domain"/>
    <property type="match status" value="1"/>
</dbReference>
<dbReference type="InterPro" id="IPR036770">
    <property type="entry name" value="Ankyrin_rpt-contain_sf"/>
</dbReference>
<dbReference type="EMBL" id="VXIS01000215">
    <property type="protein sequence ID" value="KAA8896336.1"/>
    <property type="molecule type" value="Genomic_DNA"/>
</dbReference>
<organism evidence="1 2">
    <name type="scientific">Sphaerosporella brunnea</name>
    <dbReference type="NCBI Taxonomy" id="1250544"/>
    <lineage>
        <taxon>Eukaryota</taxon>
        <taxon>Fungi</taxon>
        <taxon>Dikarya</taxon>
        <taxon>Ascomycota</taxon>
        <taxon>Pezizomycotina</taxon>
        <taxon>Pezizomycetes</taxon>
        <taxon>Pezizales</taxon>
        <taxon>Pyronemataceae</taxon>
        <taxon>Sphaerosporella</taxon>
    </lineage>
</organism>
<dbReference type="AlphaFoldDB" id="A0A5J5EMR8"/>
<dbReference type="SUPFAM" id="SSF48403">
    <property type="entry name" value="Ankyrin repeat"/>
    <property type="match status" value="1"/>
</dbReference>
<comment type="caution">
    <text evidence="1">The sequence shown here is derived from an EMBL/GenBank/DDBJ whole genome shotgun (WGS) entry which is preliminary data.</text>
</comment>
<reference evidence="1 2" key="1">
    <citation type="submission" date="2019-09" db="EMBL/GenBank/DDBJ databases">
        <title>Draft genome of the ectomycorrhizal ascomycete Sphaerosporella brunnea.</title>
        <authorList>
            <consortium name="DOE Joint Genome Institute"/>
            <person name="Benucci G.M."/>
            <person name="Marozzi G."/>
            <person name="Antonielli L."/>
            <person name="Sanchez S."/>
            <person name="Marco P."/>
            <person name="Wang X."/>
            <person name="Falini L.B."/>
            <person name="Barry K."/>
            <person name="Haridas S."/>
            <person name="Lipzen A."/>
            <person name="Labutti K."/>
            <person name="Grigoriev I.V."/>
            <person name="Murat C."/>
            <person name="Martin F."/>
            <person name="Albertini E."/>
            <person name="Donnini D."/>
            <person name="Bonito G."/>
        </authorList>
    </citation>
    <scope>NUCLEOTIDE SEQUENCE [LARGE SCALE GENOMIC DNA]</scope>
    <source>
        <strain evidence="1 2">Sb_GMNB300</strain>
    </source>
</reference>